<dbReference type="RefSeq" id="WP_349300957.1">
    <property type="nucleotide sequence ID" value="NZ_JBEDNQ010000012.1"/>
</dbReference>
<dbReference type="EMBL" id="JBEDNQ010000012">
    <property type="protein sequence ID" value="MEQ3553884.1"/>
    <property type="molecule type" value="Genomic_DNA"/>
</dbReference>
<keyword evidence="1" id="KW-0812">Transmembrane</keyword>
<accession>A0ABV1KHR4</accession>
<proteinExistence type="predicted"/>
<name>A0ABV1KHR4_9PSEU</name>
<comment type="caution">
    <text evidence="2">The sequence shown here is derived from an EMBL/GenBank/DDBJ whole genome shotgun (WGS) entry which is preliminary data.</text>
</comment>
<reference evidence="2 3" key="1">
    <citation type="submission" date="2024-03" db="EMBL/GenBank/DDBJ databases">
        <title>Draft genome sequence of Pseudonocardia nematodicida JCM 31783.</title>
        <authorList>
            <person name="Butdee W."/>
            <person name="Duangmal K."/>
        </authorList>
    </citation>
    <scope>NUCLEOTIDE SEQUENCE [LARGE SCALE GENOMIC DNA]</scope>
    <source>
        <strain evidence="2 3">JCM 31783</strain>
    </source>
</reference>
<feature type="transmembrane region" description="Helical" evidence="1">
    <location>
        <begin position="12"/>
        <end position="31"/>
    </location>
</feature>
<gene>
    <name evidence="2" type="ORF">WIS52_25700</name>
</gene>
<keyword evidence="1" id="KW-0472">Membrane</keyword>
<evidence type="ECO:0000313" key="2">
    <source>
        <dbReference type="EMBL" id="MEQ3553884.1"/>
    </source>
</evidence>
<evidence type="ECO:0000313" key="3">
    <source>
        <dbReference type="Proteomes" id="UP001494902"/>
    </source>
</evidence>
<evidence type="ECO:0000256" key="1">
    <source>
        <dbReference type="SAM" id="Phobius"/>
    </source>
</evidence>
<protein>
    <submittedName>
        <fullName evidence="2">Uncharacterized protein</fullName>
    </submittedName>
</protein>
<organism evidence="2 3">
    <name type="scientific">Pseudonocardia nematodicida</name>
    <dbReference type="NCBI Taxonomy" id="1206997"/>
    <lineage>
        <taxon>Bacteria</taxon>
        <taxon>Bacillati</taxon>
        <taxon>Actinomycetota</taxon>
        <taxon>Actinomycetes</taxon>
        <taxon>Pseudonocardiales</taxon>
        <taxon>Pseudonocardiaceae</taxon>
        <taxon>Pseudonocardia</taxon>
    </lineage>
</organism>
<dbReference type="Proteomes" id="UP001494902">
    <property type="component" value="Unassembled WGS sequence"/>
</dbReference>
<keyword evidence="1" id="KW-1133">Transmembrane helix</keyword>
<sequence>MTPGFGEWVESVSAIAAFAAAFVGWMAARAARDAARAGNSQAIAAQAQVRLAQKSADNALITARESIRARLDDRGPVLVSVLNEPTEEPFLLARSDTLDPFGEQSLRRRRSFARISRSDAGDYVIAIFGRGVVKNEGRLSAVVVGGSSSVTFDAGLGDRRPFRRPMENGEGDGQFAPLSGVVIEPGESLPFDWVVAKPGGDWVLEPGTTGSGDAIEIVAETIGYPVVSDRIQHRVVLDPVTQDPETRDWKISAYWLSGAKLSGAQVRREYRGFEFLNE</sequence>
<keyword evidence="3" id="KW-1185">Reference proteome</keyword>